<organism evidence="3 4">
    <name type="scientific">Prevotella intermedia</name>
    <dbReference type="NCBI Taxonomy" id="28131"/>
    <lineage>
        <taxon>Bacteria</taxon>
        <taxon>Pseudomonadati</taxon>
        <taxon>Bacteroidota</taxon>
        <taxon>Bacteroidia</taxon>
        <taxon>Bacteroidales</taxon>
        <taxon>Prevotellaceae</taxon>
        <taxon>Prevotella</taxon>
    </lineage>
</organism>
<dbReference type="EMBL" id="PENH01000002">
    <property type="protein sequence ID" value="PJI24412.1"/>
    <property type="molecule type" value="Genomic_DNA"/>
</dbReference>
<evidence type="ECO:0000313" key="4">
    <source>
        <dbReference type="Proteomes" id="UP000231201"/>
    </source>
</evidence>
<reference evidence="3 4" key="1">
    <citation type="submission" date="2017-11" db="EMBL/GenBank/DDBJ databases">
        <title>Genome sequencing of Prevotella intermedia KCOM 2833.</title>
        <authorList>
            <person name="Kook J.-K."/>
            <person name="Park S.-N."/>
            <person name="Lim Y.K."/>
        </authorList>
    </citation>
    <scope>NUCLEOTIDE SEQUENCE [LARGE SCALE GENOMIC DNA]</scope>
    <source>
        <strain evidence="3 4">KCOM 2833</strain>
    </source>
</reference>
<dbReference type="Gene3D" id="3.40.1350.10">
    <property type="match status" value="1"/>
</dbReference>
<gene>
    <name evidence="3" type="ORF">CTM59_09860</name>
</gene>
<dbReference type="GO" id="GO:0003676">
    <property type="term" value="F:nucleic acid binding"/>
    <property type="evidence" value="ECO:0007669"/>
    <property type="project" value="InterPro"/>
</dbReference>
<dbReference type="Proteomes" id="UP000231201">
    <property type="component" value="Unassembled WGS sequence"/>
</dbReference>
<name>A0A2M8TKG1_PREIN</name>
<dbReference type="Pfam" id="PF17761">
    <property type="entry name" value="DUF1016_N"/>
    <property type="match status" value="1"/>
</dbReference>
<feature type="domain" description="YhcG PDDEXK nuclease" evidence="1">
    <location>
        <begin position="186"/>
        <end position="340"/>
    </location>
</feature>
<dbReference type="RefSeq" id="WP_006951627.1">
    <property type="nucleotide sequence ID" value="NZ_NHRV01000002.1"/>
</dbReference>
<evidence type="ECO:0000313" key="3">
    <source>
        <dbReference type="EMBL" id="PJI24412.1"/>
    </source>
</evidence>
<evidence type="ECO:0000259" key="2">
    <source>
        <dbReference type="Pfam" id="PF17761"/>
    </source>
</evidence>
<comment type="caution">
    <text evidence="3">The sequence shown here is derived from an EMBL/GenBank/DDBJ whole genome shotgun (WGS) entry which is preliminary data.</text>
</comment>
<dbReference type="AlphaFoldDB" id="A0A2M8TKG1"/>
<dbReference type="REBASE" id="304588">
    <property type="entry name" value="S2.Pin2833ORF9850P"/>
</dbReference>
<dbReference type="InterPro" id="IPR041527">
    <property type="entry name" value="YhcG_N"/>
</dbReference>
<evidence type="ECO:0000259" key="1">
    <source>
        <dbReference type="Pfam" id="PF06250"/>
    </source>
</evidence>
<dbReference type="Pfam" id="PF06250">
    <property type="entry name" value="YhcG_C"/>
    <property type="match status" value="1"/>
</dbReference>
<dbReference type="InterPro" id="IPR011856">
    <property type="entry name" value="tRNA_endonuc-like_dom_sf"/>
</dbReference>
<dbReference type="PANTHER" id="PTHR30547">
    <property type="entry name" value="UNCHARACTERIZED PROTEIN YHCG-RELATED"/>
    <property type="match status" value="1"/>
</dbReference>
<dbReference type="InterPro" id="IPR009362">
    <property type="entry name" value="YhcG_C"/>
</dbReference>
<proteinExistence type="predicted"/>
<feature type="domain" description="YhcG N-terminal" evidence="2">
    <location>
        <begin position="29"/>
        <end position="161"/>
    </location>
</feature>
<sequence length="349" mass="40329">MKENNSLVQSVNGLQTNDSEYVQLVAHISDTWNGARAKAAIAVNIELLNANWETGRYIVEFEQKGNAKAKYGERLLPNLSKDLTRLRGKGFSRSALHYMRKFYLAFPICETVSHKLSWSHYLELLKCSDELEMQFYLKTSIAENWSVRELKRQISSALFQRLAISKDKESVLALAEKGQQMSSPTDILRDPYVLEFTGISQQKRYKETDLEKALKTNMEQFLLELGKGFAFMGRQYVIPIGTRRFKVDLVFYHTILKCYVLIDLKRAEIKHGDIGQMNLYLNYFKNEVCQADDNPPIGIVLGAHKDELLMEYALEGIDNHLFAARYQLYLPNREELQKQLDHLLNQAKD</sequence>
<dbReference type="InterPro" id="IPR053148">
    <property type="entry name" value="PD-DEXK-like_domain"/>
</dbReference>
<accession>A0A2M8TKG1</accession>
<dbReference type="PANTHER" id="PTHR30547:SF5">
    <property type="entry name" value="NUCLEASE YHCG-RELATED"/>
    <property type="match status" value="1"/>
</dbReference>
<protein>
    <submittedName>
        <fullName evidence="3">DUF1016 domain-containing protein</fullName>
    </submittedName>
</protein>